<dbReference type="GO" id="GO:0005634">
    <property type="term" value="C:nucleus"/>
    <property type="evidence" value="ECO:0007669"/>
    <property type="project" value="UniProtKB-SubCell"/>
</dbReference>
<dbReference type="PANTHER" id="PTHR19818">
    <property type="entry name" value="ZINC FINGER PROTEIN ZIC AND GLI"/>
    <property type="match status" value="1"/>
</dbReference>
<comment type="similarity">
    <text evidence="3">Belongs to the krueppel C2H2-type zinc-finger protein family.</text>
</comment>
<keyword evidence="8" id="KW-0805">Transcription regulation</keyword>
<dbReference type="Gene3D" id="3.30.160.60">
    <property type="entry name" value="Classic Zinc Finger"/>
    <property type="match status" value="2"/>
</dbReference>
<evidence type="ECO:0000256" key="2">
    <source>
        <dbReference type="ARBA" id="ARBA00004123"/>
    </source>
</evidence>
<keyword evidence="11" id="KW-0539">Nucleus</keyword>
<feature type="domain" description="C2H2-type" evidence="14">
    <location>
        <begin position="140"/>
        <end position="169"/>
    </location>
</feature>
<evidence type="ECO:0000256" key="10">
    <source>
        <dbReference type="ARBA" id="ARBA00023163"/>
    </source>
</evidence>
<protein>
    <recommendedName>
        <fullName evidence="14">C2H2-type domain-containing protein</fullName>
    </recommendedName>
</protein>
<keyword evidence="10" id="KW-0804">Transcription</keyword>
<dbReference type="PANTHER" id="PTHR19818:SF139">
    <property type="entry name" value="PAIR-RULE PROTEIN ODD-PAIRED"/>
    <property type="match status" value="1"/>
</dbReference>
<organism evidence="15 16">
    <name type="scientific">Patella caerulea</name>
    <name type="common">Rayed Mediterranean limpet</name>
    <dbReference type="NCBI Taxonomy" id="87958"/>
    <lineage>
        <taxon>Eukaryota</taxon>
        <taxon>Metazoa</taxon>
        <taxon>Spiralia</taxon>
        <taxon>Lophotrochozoa</taxon>
        <taxon>Mollusca</taxon>
        <taxon>Gastropoda</taxon>
        <taxon>Patellogastropoda</taxon>
        <taxon>Patelloidea</taxon>
        <taxon>Patellidae</taxon>
        <taxon>Patella</taxon>
    </lineage>
</organism>
<dbReference type="SUPFAM" id="SSF57667">
    <property type="entry name" value="beta-beta-alpha zinc fingers"/>
    <property type="match status" value="2"/>
</dbReference>
<dbReference type="InterPro" id="IPR013087">
    <property type="entry name" value="Znf_C2H2_type"/>
</dbReference>
<dbReference type="AlphaFoldDB" id="A0AAN8JFY8"/>
<evidence type="ECO:0000313" key="15">
    <source>
        <dbReference type="EMBL" id="KAK6176275.1"/>
    </source>
</evidence>
<evidence type="ECO:0000256" key="11">
    <source>
        <dbReference type="ARBA" id="ARBA00023242"/>
    </source>
</evidence>
<feature type="compositionally biased region" description="Pro residues" evidence="13">
    <location>
        <begin position="46"/>
        <end position="56"/>
    </location>
</feature>
<keyword evidence="7" id="KW-0862">Zinc</keyword>
<keyword evidence="5" id="KW-0677">Repeat</keyword>
<evidence type="ECO:0000256" key="13">
    <source>
        <dbReference type="SAM" id="MobiDB-lite"/>
    </source>
</evidence>
<keyword evidence="9" id="KW-0238">DNA-binding</keyword>
<evidence type="ECO:0000256" key="8">
    <source>
        <dbReference type="ARBA" id="ARBA00023015"/>
    </source>
</evidence>
<evidence type="ECO:0000256" key="1">
    <source>
        <dbReference type="ARBA" id="ARBA00003767"/>
    </source>
</evidence>
<evidence type="ECO:0000256" key="7">
    <source>
        <dbReference type="ARBA" id="ARBA00022833"/>
    </source>
</evidence>
<feature type="domain" description="C2H2-type" evidence="14">
    <location>
        <begin position="112"/>
        <end position="139"/>
    </location>
</feature>
<proteinExistence type="inferred from homology"/>
<evidence type="ECO:0000256" key="9">
    <source>
        <dbReference type="ARBA" id="ARBA00023125"/>
    </source>
</evidence>
<dbReference type="InterPro" id="IPR050329">
    <property type="entry name" value="GLI_C2H2-zinc-finger"/>
</dbReference>
<feature type="domain" description="C2H2-type" evidence="14">
    <location>
        <begin position="84"/>
        <end position="111"/>
    </location>
</feature>
<dbReference type="FunFam" id="3.30.160.60:FF:000125">
    <property type="entry name" value="Putative zinc finger protein 143"/>
    <property type="match status" value="1"/>
</dbReference>
<keyword evidence="16" id="KW-1185">Reference proteome</keyword>
<comment type="function">
    <text evidence="1">May be involved in transcriptional regulation.</text>
</comment>
<feature type="region of interest" description="Disordered" evidence="13">
    <location>
        <begin position="36"/>
        <end position="83"/>
    </location>
</feature>
<feature type="domain" description="C2H2-type" evidence="14">
    <location>
        <begin position="176"/>
        <end position="204"/>
    </location>
</feature>
<dbReference type="FunFam" id="3.30.160.60:FF:000226">
    <property type="entry name" value="Zinc finger protein 236 variant"/>
    <property type="match status" value="1"/>
</dbReference>
<dbReference type="GO" id="GO:0008270">
    <property type="term" value="F:zinc ion binding"/>
    <property type="evidence" value="ECO:0007669"/>
    <property type="project" value="UniProtKB-KW"/>
</dbReference>
<evidence type="ECO:0000256" key="12">
    <source>
        <dbReference type="PROSITE-ProRule" id="PRU00042"/>
    </source>
</evidence>
<dbReference type="Pfam" id="PF00096">
    <property type="entry name" value="zf-C2H2"/>
    <property type="match status" value="3"/>
</dbReference>
<dbReference type="GO" id="GO:0045944">
    <property type="term" value="P:positive regulation of transcription by RNA polymerase II"/>
    <property type="evidence" value="ECO:0007669"/>
    <property type="project" value="TreeGrafter"/>
</dbReference>
<accession>A0AAN8JFY8</accession>
<dbReference type="InterPro" id="IPR036236">
    <property type="entry name" value="Znf_C2H2_sf"/>
</dbReference>
<name>A0AAN8JFY8_PATCE</name>
<evidence type="ECO:0000313" key="16">
    <source>
        <dbReference type="Proteomes" id="UP001347796"/>
    </source>
</evidence>
<gene>
    <name evidence="15" type="ORF">SNE40_014588</name>
</gene>
<dbReference type="GO" id="GO:0000122">
    <property type="term" value="P:negative regulation of transcription by RNA polymerase II"/>
    <property type="evidence" value="ECO:0007669"/>
    <property type="project" value="TreeGrafter"/>
</dbReference>
<dbReference type="SMART" id="SM00355">
    <property type="entry name" value="ZnF_C2H2"/>
    <property type="match status" value="4"/>
</dbReference>
<reference evidence="15 16" key="1">
    <citation type="submission" date="2024-01" db="EMBL/GenBank/DDBJ databases">
        <title>The genome of the rayed Mediterranean limpet Patella caerulea (Linnaeus, 1758).</title>
        <authorList>
            <person name="Anh-Thu Weber A."/>
            <person name="Halstead-Nussloch G."/>
        </authorList>
    </citation>
    <scope>NUCLEOTIDE SEQUENCE [LARGE SCALE GENOMIC DNA]</scope>
    <source>
        <strain evidence="15">AATW-2023a</strain>
        <tissue evidence="15">Whole specimen</tissue>
    </source>
</reference>
<comment type="caution">
    <text evidence="15">The sequence shown here is derived from an EMBL/GenBank/DDBJ whole genome shotgun (WGS) entry which is preliminary data.</text>
</comment>
<dbReference type="PROSITE" id="PS00028">
    <property type="entry name" value="ZINC_FINGER_C2H2_1"/>
    <property type="match status" value="4"/>
</dbReference>
<dbReference type="Proteomes" id="UP001347796">
    <property type="component" value="Unassembled WGS sequence"/>
</dbReference>
<comment type="subcellular location">
    <subcellularLocation>
        <location evidence="2">Nucleus</location>
    </subcellularLocation>
</comment>
<evidence type="ECO:0000256" key="3">
    <source>
        <dbReference type="ARBA" id="ARBA00006991"/>
    </source>
</evidence>
<sequence>MIRDHAMFMYLNSLSRLHQPNQLIDVTSPHISKSMEELGEGDQDLPPLPPLPPPPVSTSQSQPQNDNGAQQNSLLPTSSRDKMHHCPTCLKPFRSKQQLSQHDLVHNGLRRHQCSYCDKCFKQLSHLQQHVRIHTGEKPYRCNVEGCERAFAQLSNLQHHLRNHDDQVKKASTKQFKCVICHRCYTNESSLKSHTLKMHIHIKPLDQQQVQDLANRQRKRKQKNPSMYNAPTMVPLRNRENGNQNDCVITRIDHNLDLRQVMRERQLSHNAQQVRENMSLTERQQNGQVHNSLFSNSTDHTAEDLNLIERRAQRELLLHEPLASASLQMFSNQSISRRPSSTIPTSMGSLGESSLVHQQSRDLYSPLPSHHIDHPTSPSPYPSLNLNVSSNPYPAHINHINRHLSPSTLTPAHQHYSAEINNSAMRLSHRLPHMMVNPMASNHMTLPTAPSRLLDTMPFSPLGN</sequence>
<dbReference type="PROSITE" id="PS50157">
    <property type="entry name" value="ZINC_FINGER_C2H2_2"/>
    <property type="match status" value="4"/>
</dbReference>
<keyword evidence="6 12" id="KW-0863">Zinc-finger</keyword>
<feature type="region of interest" description="Disordered" evidence="13">
    <location>
        <begin position="215"/>
        <end position="242"/>
    </location>
</feature>
<evidence type="ECO:0000256" key="4">
    <source>
        <dbReference type="ARBA" id="ARBA00022723"/>
    </source>
</evidence>
<evidence type="ECO:0000256" key="6">
    <source>
        <dbReference type="ARBA" id="ARBA00022771"/>
    </source>
</evidence>
<dbReference type="EMBL" id="JAZGQO010000010">
    <property type="protein sequence ID" value="KAK6176275.1"/>
    <property type="molecule type" value="Genomic_DNA"/>
</dbReference>
<dbReference type="GO" id="GO:0000981">
    <property type="term" value="F:DNA-binding transcription factor activity, RNA polymerase II-specific"/>
    <property type="evidence" value="ECO:0007669"/>
    <property type="project" value="TreeGrafter"/>
</dbReference>
<feature type="compositionally biased region" description="Polar residues" evidence="13">
    <location>
        <begin position="57"/>
        <end position="78"/>
    </location>
</feature>
<evidence type="ECO:0000259" key="14">
    <source>
        <dbReference type="PROSITE" id="PS50157"/>
    </source>
</evidence>
<dbReference type="GO" id="GO:0000978">
    <property type="term" value="F:RNA polymerase II cis-regulatory region sequence-specific DNA binding"/>
    <property type="evidence" value="ECO:0007669"/>
    <property type="project" value="TreeGrafter"/>
</dbReference>
<keyword evidence="4" id="KW-0479">Metal-binding</keyword>
<evidence type="ECO:0000256" key="5">
    <source>
        <dbReference type="ARBA" id="ARBA00022737"/>
    </source>
</evidence>